<keyword evidence="3 12" id="KW-0808">Transferase</keyword>
<dbReference type="InterPro" id="IPR016136">
    <property type="entry name" value="DNA_helicase_N/primase_C"/>
</dbReference>
<comment type="domain">
    <text evidence="12">Contains an N-terminal zinc-binding domain, a central core domain that contains the primase activity, and a C-terminal DnaB-binding domain.</text>
</comment>
<dbReference type="InterPro" id="IPR002694">
    <property type="entry name" value="Znf_CHC2"/>
</dbReference>
<dbReference type="InterPro" id="IPR013264">
    <property type="entry name" value="DNAG_N"/>
</dbReference>
<dbReference type="Gene3D" id="1.20.50.20">
    <property type="entry name" value="DnaG, RNA polymerase domain, helical bundle"/>
    <property type="match status" value="1"/>
</dbReference>
<protein>
    <recommendedName>
        <fullName evidence="12">DNA primase</fullName>
        <ecNumber evidence="12">2.7.7.101</ecNumber>
    </recommendedName>
</protein>
<comment type="subunit">
    <text evidence="12">Monomer. Interacts with DnaB.</text>
</comment>
<evidence type="ECO:0000313" key="16">
    <source>
        <dbReference type="Proteomes" id="UP000646745"/>
    </source>
</evidence>
<comment type="catalytic activity">
    <reaction evidence="12">
        <text>ssDNA + n NTP = ssDNA/pppN(pN)n-1 hybrid + (n-1) diphosphate.</text>
        <dbReference type="EC" id="2.7.7.101"/>
    </reaction>
</comment>
<dbReference type="InterPro" id="IPR036977">
    <property type="entry name" value="DNA_primase_Znf_CHC2"/>
</dbReference>
<dbReference type="InterPro" id="IPR013173">
    <property type="entry name" value="DNA_primase_DnaG_DnaB-bd_dom"/>
</dbReference>
<keyword evidence="5 12" id="KW-0235">DNA replication</keyword>
<dbReference type="SUPFAM" id="SSF56731">
    <property type="entry name" value="DNA primase core"/>
    <property type="match status" value="1"/>
</dbReference>
<keyword evidence="16" id="KW-1185">Reference proteome</keyword>
<keyword evidence="11 12" id="KW-0804">Transcription</keyword>
<evidence type="ECO:0000256" key="2">
    <source>
        <dbReference type="ARBA" id="ARBA00022515"/>
    </source>
</evidence>
<dbReference type="Pfam" id="PF13155">
    <property type="entry name" value="Toprim_2"/>
    <property type="match status" value="1"/>
</dbReference>
<evidence type="ECO:0000256" key="11">
    <source>
        <dbReference type="ARBA" id="ARBA00023163"/>
    </source>
</evidence>
<evidence type="ECO:0000256" key="9">
    <source>
        <dbReference type="ARBA" id="ARBA00022842"/>
    </source>
</evidence>
<evidence type="ECO:0000256" key="3">
    <source>
        <dbReference type="ARBA" id="ARBA00022679"/>
    </source>
</evidence>
<evidence type="ECO:0000313" key="15">
    <source>
        <dbReference type="EMBL" id="GHB16862.1"/>
    </source>
</evidence>
<feature type="region of interest" description="Disordered" evidence="13">
    <location>
        <begin position="463"/>
        <end position="496"/>
    </location>
</feature>
<evidence type="ECO:0000256" key="1">
    <source>
        <dbReference type="ARBA" id="ARBA00022478"/>
    </source>
</evidence>
<sequence length="641" mass="71543">MAGQISQRFIDDLLARTDIVDVVSERVQLKKSGRNHTGLCPFHQENSPSFTVSHDKQFYHCFGCGAHGNALRFLMEYDNLRFPEAVEQLASRAGMQVEREGGDDPGAKQRQQKREQGVNLLELASGFFRERLALGQGSAARDYLERRGLSAEIIKAFGIGYAEDDWEALKRHLSGQGISEAVQVEYGLLVHREETGRTYDRFRDRVMFPIRDWKGRTIAFGGRVLGDAKPKYLNSPETPVFHKGRELYGLFEARQANRQLSRLLIVEGYMDVVALAQFGIRNACATLGTALTSDHLQRLFRLVDEVVFCFDGDNAGRQAARRSLATSLPSMIDGRQVRFLFLPEGDDPDTLIRREGPEAFENRVTCANPLSEFLFEQAAEGRDLKQVEGRERFVTAVLDALKQLPAGVLKSLLLKELSVRSGIDQSQFSDWLSNHSAPSQPSSSDGEGFEALMPADDAERGVDSFSGLASDIGGEERDNRGSNRATRHGAPASRSGAATLSLSLPARILHLLMHEPGLVSELPESLDWCPKAMPDGRLCRDVVQLLRAGRYRSPQVLLAHFHGSPDGERLDQLARRELAIPRDVRGSELRDWVRHLERESERLTPAEEYRQLLEKSRQPGALSSEEKQRLRELIGTLAAGS</sequence>
<dbReference type="EMBL" id="BMZI01000003">
    <property type="protein sequence ID" value="GHB16862.1"/>
    <property type="molecule type" value="Genomic_DNA"/>
</dbReference>
<keyword evidence="1 12" id="KW-0240">DNA-directed RNA polymerase</keyword>
<dbReference type="Pfam" id="PF08278">
    <property type="entry name" value="DnaG_DnaB_bind"/>
    <property type="match status" value="1"/>
</dbReference>
<evidence type="ECO:0000256" key="13">
    <source>
        <dbReference type="SAM" id="MobiDB-lite"/>
    </source>
</evidence>
<dbReference type="HAMAP" id="MF_00974">
    <property type="entry name" value="DNA_primase_DnaG"/>
    <property type="match status" value="1"/>
</dbReference>
<dbReference type="SMART" id="SM00493">
    <property type="entry name" value="TOPRIM"/>
    <property type="match status" value="1"/>
</dbReference>
<feature type="compositionally biased region" description="Basic and acidic residues" evidence="13">
    <location>
        <begin position="97"/>
        <end position="115"/>
    </location>
</feature>
<feature type="region of interest" description="Disordered" evidence="13">
    <location>
        <begin position="94"/>
        <end position="115"/>
    </location>
</feature>
<evidence type="ECO:0000256" key="5">
    <source>
        <dbReference type="ARBA" id="ARBA00022705"/>
    </source>
</evidence>
<evidence type="ECO:0000256" key="6">
    <source>
        <dbReference type="ARBA" id="ARBA00022723"/>
    </source>
</evidence>
<name>A0ABQ3DVQ1_9GAMM</name>
<dbReference type="SMART" id="SM00400">
    <property type="entry name" value="ZnF_CHCC"/>
    <property type="match status" value="1"/>
</dbReference>
<dbReference type="SUPFAM" id="SSF57783">
    <property type="entry name" value="Zinc beta-ribbon"/>
    <property type="match status" value="1"/>
</dbReference>
<evidence type="ECO:0000256" key="12">
    <source>
        <dbReference type="HAMAP-Rule" id="MF_00974"/>
    </source>
</evidence>
<dbReference type="InterPro" id="IPR050219">
    <property type="entry name" value="DnaG_primase"/>
</dbReference>
<evidence type="ECO:0000256" key="8">
    <source>
        <dbReference type="ARBA" id="ARBA00022833"/>
    </source>
</evidence>
<dbReference type="Gene3D" id="3.90.580.10">
    <property type="entry name" value="Zinc finger, CHC2-type domain"/>
    <property type="match status" value="1"/>
</dbReference>
<dbReference type="PANTHER" id="PTHR30313:SF2">
    <property type="entry name" value="DNA PRIMASE"/>
    <property type="match status" value="1"/>
</dbReference>
<feature type="region of interest" description="Disordered" evidence="13">
    <location>
        <begin position="430"/>
        <end position="450"/>
    </location>
</feature>
<keyword evidence="8 12" id="KW-0862">Zinc</keyword>
<dbReference type="EC" id="2.7.7.101" evidence="12"/>
<gene>
    <name evidence="12 15" type="primary">dnaG</name>
    <name evidence="15" type="ORF">GCM10009038_14360</name>
</gene>
<feature type="compositionally biased region" description="Low complexity" evidence="13">
    <location>
        <begin position="433"/>
        <end position="444"/>
    </location>
</feature>
<dbReference type="PROSITE" id="PS50880">
    <property type="entry name" value="TOPRIM"/>
    <property type="match status" value="1"/>
</dbReference>
<dbReference type="Pfam" id="PF01807">
    <property type="entry name" value="Zn_ribbon_DnaG"/>
    <property type="match status" value="1"/>
</dbReference>
<dbReference type="NCBIfam" id="TIGR01391">
    <property type="entry name" value="dnaG"/>
    <property type="match status" value="1"/>
</dbReference>
<evidence type="ECO:0000256" key="4">
    <source>
        <dbReference type="ARBA" id="ARBA00022695"/>
    </source>
</evidence>
<dbReference type="Gene3D" id="3.90.980.10">
    <property type="entry name" value="DNA primase, catalytic core, N-terminal domain"/>
    <property type="match status" value="1"/>
</dbReference>
<evidence type="ECO:0000256" key="7">
    <source>
        <dbReference type="ARBA" id="ARBA00022771"/>
    </source>
</evidence>
<dbReference type="InterPro" id="IPR030846">
    <property type="entry name" value="DnaG_bac"/>
</dbReference>
<comment type="cofactor">
    <cofactor evidence="12">
        <name>Zn(2+)</name>
        <dbReference type="ChEBI" id="CHEBI:29105"/>
    </cofactor>
    <text evidence="12">Binds 1 zinc ion per monomer.</text>
</comment>
<dbReference type="InterPro" id="IPR019475">
    <property type="entry name" value="DNA_primase_DnaB-bd"/>
</dbReference>
<comment type="caution">
    <text evidence="15">The sequence shown here is derived from an EMBL/GenBank/DDBJ whole genome shotgun (WGS) entry which is preliminary data.</text>
</comment>
<keyword evidence="7 12" id="KW-0863">Zinc-finger</keyword>
<dbReference type="SUPFAM" id="SSF117023">
    <property type="entry name" value="DNA primase DnaG, C-terminal domain"/>
    <property type="match status" value="1"/>
</dbReference>
<accession>A0ABQ3DVQ1</accession>
<feature type="zinc finger region" description="CHC2-type" evidence="12">
    <location>
        <begin position="40"/>
        <end position="64"/>
    </location>
</feature>
<dbReference type="InterPro" id="IPR006295">
    <property type="entry name" value="DNA_primase_DnaG"/>
</dbReference>
<comment type="function">
    <text evidence="12">RNA polymerase that catalyzes the synthesis of short RNA molecules used as primers for DNA polymerase during DNA replication.</text>
</comment>
<keyword evidence="6 12" id="KW-0479">Metal-binding</keyword>
<keyword evidence="10 12" id="KW-0238">DNA-binding</keyword>
<keyword evidence="9" id="KW-0460">Magnesium</keyword>
<dbReference type="InterPro" id="IPR037068">
    <property type="entry name" value="DNA_primase_core_N_sf"/>
</dbReference>
<dbReference type="InterPro" id="IPR034151">
    <property type="entry name" value="TOPRIM_DnaG_bac"/>
</dbReference>
<evidence type="ECO:0000259" key="14">
    <source>
        <dbReference type="PROSITE" id="PS50880"/>
    </source>
</evidence>
<reference evidence="16" key="1">
    <citation type="journal article" date="2019" name="Int. J. Syst. Evol. Microbiol.">
        <title>The Global Catalogue of Microorganisms (GCM) 10K type strain sequencing project: providing services to taxonomists for standard genome sequencing and annotation.</title>
        <authorList>
            <consortium name="The Broad Institute Genomics Platform"/>
            <consortium name="The Broad Institute Genome Sequencing Center for Infectious Disease"/>
            <person name="Wu L."/>
            <person name="Ma J."/>
        </authorList>
    </citation>
    <scope>NUCLEOTIDE SEQUENCE [LARGE SCALE GENOMIC DNA]</scope>
    <source>
        <strain evidence="16">KCTC 32998</strain>
    </source>
</reference>
<dbReference type="InterPro" id="IPR006171">
    <property type="entry name" value="TOPRIM_dom"/>
</dbReference>
<feature type="domain" description="Toprim" evidence="14">
    <location>
        <begin position="261"/>
        <end position="343"/>
    </location>
</feature>
<proteinExistence type="inferred from homology"/>
<dbReference type="Proteomes" id="UP000646745">
    <property type="component" value="Unassembled WGS sequence"/>
</dbReference>
<evidence type="ECO:0000256" key="10">
    <source>
        <dbReference type="ARBA" id="ARBA00023125"/>
    </source>
</evidence>
<comment type="similarity">
    <text evidence="12">Belongs to the DnaG primase family.</text>
</comment>
<dbReference type="PANTHER" id="PTHR30313">
    <property type="entry name" value="DNA PRIMASE"/>
    <property type="match status" value="1"/>
</dbReference>
<dbReference type="Pfam" id="PF08275">
    <property type="entry name" value="DNAG_N"/>
    <property type="match status" value="1"/>
</dbReference>
<organism evidence="15 16">
    <name type="scientific">Salinicola rhizosphaerae</name>
    <dbReference type="NCBI Taxonomy" id="1443141"/>
    <lineage>
        <taxon>Bacteria</taxon>
        <taxon>Pseudomonadati</taxon>
        <taxon>Pseudomonadota</taxon>
        <taxon>Gammaproteobacteria</taxon>
        <taxon>Oceanospirillales</taxon>
        <taxon>Halomonadaceae</taxon>
        <taxon>Salinicola</taxon>
    </lineage>
</organism>
<dbReference type="RefSeq" id="WP_189443995.1">
    <property type="nucleotide sequence ID" value="NZ_BMZI01000003.1"/>
</dbReference>
<dbReference type="CDD" id="cd03364">
    <property type="entry name" value="TOPRIM_DnaG_primases"/>
    <property type="match status" value="1"/>
</dbReference>
<keyword evidence="4 12" id="KW-0548">Nucleotidyltransferase</keyword>
<keyword evidence="2 12" id="KW-0639">Primosome</keyword>
<dbReference type="Gene3D" id="1.10.860.10">
    <property type="entry name" value="DNAb Helicase, Chain A"/>
    <property type="match status" value="1"/>
</dbReference>
<dbReference type="Gene3D" id="3.40.1360.10">
    <property type="match status" value="1"/>
</dbReference>
<dbReference type="Pfam" id="PF10410">
    <property type="entry name" value="DnaB_bind"/>
    <property type="match status" value="1"/>
</dbReference>